<evidence type="ECO:0008006" key="4">
    <source>
        <dbReference type="Google" id="ProtNLM"/>
    </source>
</evidence>
<dbReference type="Proteomes" id="UP001054889">
    <property type="component" value="Unassembled WGS sequence"/>
</dbReference>
<evidence type="ECO:0000256" key="1">
    <source>
        <dbReference type="ARBA" id="ARBA00022679"/>
    </source>
</evidence>
<dbReference type="PANTHER" id="PTHR48048">
    <property type="entry name" value="GLYCOSYLTRANSFERASE"/>
    <property type="match status" value="1"/>
</dbReference>
<accession>A0AAV5CB18</accession>
<reference evidence="2" key="1">
    <citation type="journal article" date="2018" name="DNA Res.">
        <title>Multiple hybrid de novo genome assembly of finger millet, an orphan allotetraploid crop.</title>
        <authorList>
            <person name="Hatakeyama M."/>
            <person name="Aluri S."/>
            <person name="Balachadran M.T."/>
            <person name="Sivarajan S.R."/>
            <person name="Patrignani A."/>
            <person name="Gruter S."/>
            <person name="Poveda L."/>
            <person name="Shimizu-Inatsugi R."/>
            <person name="Baeten J."/>
            <person name="Francoijs K.J."/>
            <person name="Nataraja K.N."/>
            <person name="Reddy Y.A.N."/>
            <person name="Phadnis S."/>
            <person name="Ravikumar R.L."/>
            <person name="Schlapbach R."/>
            <person name="Sreeman S.M."/>
            <person name="Shimizu K.K."/>
        </authorList>
    </citation>
    <scope>NUCLEOTIDE SEQUENCE</scope>
</reference>
<dbReference type="InterPro" id="IPR002213">
    <property type="entry name" value="UDP_glucos_trans"/>
</dbReference>
<dbReference type="AlphaFoldDB" id="A0AAV5CB18"/>
<reference evidence="2" key="2">
    <citation type="submission" date="2021-12" db="EMBL/GenBank/DDBJ databases">
        <title>Resequencing data analysis of finger millet.</title>
        <authorList>
            <person name="Hatakeyama M."/>
            <person name="Aluri S."/>
            <person name="Balachadran M.T."/>
            <person name="Sivarajan S.R."/>
            <person name="Poveda L."/>
            <person name="Shimizu-Inatsugi R."/>
            <person name="Schlapbach R."/>
            <person name="Sreeman S.M."/>
            <person name="Shimizu K.K."/>
        </authorList>
    </citation>
    <scope>NUCLEOTIDE SEQUENCE</scope>
</reference>
<dbReference type="Pfam" id="PF00201">
    <property type="entry name" value="UDPGT"/>
    <property type="match status" value="1"/>
</dbReference>
<dbReference type="GO" id="GO:0035251">
    <property type="term" value="F:UDP-glucosyltransferase activity"/>
    <property type="evidence" value="ECO:0007669"/>
    <property type="project" value="InterPro"/>
</dbReference>
<protein>
    <recommendedName>
        <fullName evidence="4">UDP-glycosyltransferases domain-containing protein</fullName>
    </recommendedName>
</protein>
<name>A0AAV5CB18_ELECO</name>
<organism evidence="2 3">
    <name type="scientific">Eleusine coracana subsp. coracana</name>
    <dbReference type="NCBI Taxonomy" id="191504"/>
    <lineage>
        <taxon>Eukaryota</taxon>
        <taxon>Viridiplantae</taxon>
        <taxon>Streptophyta</taxon>
        <taxon>Embryophyta</taxon>
        <taxon>Tracheophyta</taxon>
        <taxon>Spermatophyta</taxon>
        <taxon>Magnoliopsida</taxon>
        <taxon>Liliopsida</taxon>
        <taxon>Poales</taxon>
        <taxon>Poaceae</taxon>
        <taxon>PACMAD clade</taxon>
        <taxon>Chloridoideae</taxon>
        <taxon>Cynodonteae</taxon>
        <taxon>Eleusininae</taxon>
        <taxon>Eleusine</taxon>
    </lineage>
</organism>
<dbReference type="Gene3D" id="3.40.50.2000">
    <property type="entry name" value="Glycogen Phosphorylase B"/>
    <property type="match status" value="2"/>
</dbReference>
<dbReference type="EMBL" id="BQKI01000005">
    <property type="protein sequence ID" value="GJM95289.1"/>
    <property type="molecule type" value="Genomic_DNA"/>
</dbReference>
<keyword evidence="3" id="KW-1185">Reference proteome</keyword>
<comment type="caution">
    <text evidence="2">The sequence shown here is derived from an EMBL/GenBank/DDBJ whole genome shotgun (WGS) entry which is preliminary data.</text>
</comment>
<dbReference type="PANTHER" id="PTHR48048:SF89">
    <property type="entry name" value="GLYCOSYLTRANSFERASE"/>
    <property type="match status" value="1"/>
</dbReference>
<evidence type="ECO:0000313" key="3">
    <source>
        <dbReference type="Proteomes" id="UP001054889"/>
    </source>
</evidence>
<evidence type="ECO:0000313" key="2">
    <source>
        <dbReference type="EMBL" id="GJM95289.1"/>
    </source>
</evidence>
<dbReference type="SUPFAM" id="SSF53756">
    <property type="entry name" value="UDP-Glycosyltransferase/glycogen phosphorylase"/>
    <property type="match status" value="1"/>
</dbReference>
<dbReference type="FunFam" id="3.40.50.2000:FF:000020">
    <property type="entry name" value="Glycosyltransferase"/>
    <property type="match status" value="1"/>
</dbReference>
<proteinExistence type="predicted"/>
<dbReference type="InterPro" id="IPR050481">
    <property type="entry name" value="UDP-glycosyltransf_plant"/>
</dbReference>
<sequence length="287" mass="31086">MAGGDDAANAMFRMGARMPESCGVLVNTFFSLEPRAIRALRDGLCVAHGPTPPVYCVGPLVSPGGGGKEKEHDHECLRWLDGQPDRSVVFLCFGSMGAFSETQLHEIAVGLEKSGQKFLWVVRSPHAAEDLDALLPVGFRDRTRDRGLVVSTWAPQSDVLRHRATGAFVTHCGWNSVLECVVAGLPMLCWPMYAEQRLNKVWVVDEMKLGVEGDEEEDGIEVSAAEVEAKVRWVMESEDDGARGLHERVAAARDGAAGALGEGGSSRADLLEFIREFGEFQSKGTGS</sequence>
<dbReference type="CDD" id="cd03784">
    <property type="entry name" value="GT1_Gtf-like"/>
    <property type="match status" value="1"/>
</dbReference>
<keyword evidence="1" id="KW-0808">Transferase</keyword>
<gene>
    <name evidence="2" type="primary">ga12005</name>
    <name evidence="2" type="ORF">PR202_ga12005</name>
</gene>